<organism evidence="1 2">
    <name type="scientific">Teladorsagia circumcincta</name>
    <name type="common">Brown stomach worm</name>
    <name type="synonym">Ostertagia circumcincta</name>
    <dbReference type="NCBI Taxonomy" id="45464"/>
    <lineage>
        <taxon>Eukaryota</taxon>
        <taxon>Metazoa</taxon>
        <taxon>Ecdysozoa</taxon>
        <taxon>Nematoda</taxon>
        <taxon>Chromadorea</taxon>
        <taxon>Rhabditida</taxon>
        <taxon>Rhabditina</taxon>
        <taxon>Rhabditomorpha</taxon>
        <taxon>Strongyloidea</taxon>
        <taxon>Trichostrongylidae</taxon>
        <taxon>Teladorsagia</taxon>
    </lineage>
</organism>
<accession>A0A2G9TAP2</accession>
<dbReference type="AlphaFoldDB" id="A0A2G9TAP2"/>
<name>A0A2G9TAP2_TELCI</name>
<sequence>MWRKDTRIFGQRLSKFLNRTDSRSSTKYYVTNREWLTPRQNFLDGWEAEGASFAVFLKGKKVVDIWGGYADKQAARIWKE</sequence>
<protein>
    <recommendedName>
        <fullName evidence="3">Beta-lactamase-related domain-containing protein</fullName>
    </recommendedName>
</protein>
<dbReference type="PANTHER" id="PTHR43319">
    <property type="entry name" value="BETA-LACTAMASE-RELATED"/>
    <property type="match status" value="1"/>
</dbReference>
<evidence type="ECO:0000313" key="2">
    <source>
        <dbReference type="Proteomes" id="UP000230423"/>
    </source>
</evidence>
<gene>
    <name evidence="1" type="ORF">TELCIR_24188</name>
</gene>
<dbReference type="InterPro" id="IPR052907">
    <property type="entry name" value="Beta-lactamase/esterase"/>
</dbReference>
<evidence type="ECO:0000313" key="1">
    <source>
        <dbReference type="EMBL" id="PIO54450.1"/>
    </source>
</evidence>
<keyword evidence="2" id="KW-1185">Reference proteome</keyword>
<feature type="non-terminal residue" evidence="1">
    <location>
        <position position="80"/>
    </location>
</feature>
<dbReference type="PANTHER" id="PTHR43319:SF4">
    <property type="entry name" value="BETA-LACTAMASE DOMAIN-CONTAINING PROTEIN 2"/>
    <property type="match status" value="1"/>
</dbReference>
<dbReference type="Proteomes" id="UP000230423">
    <property type="component" value="Unassembled WGS sequence"/>
</dbReference>
<dbReference type="OrthoDB" id="5946976at2759"/>
<evidence type="ECO:0008006" key="3">
    <source>
        <dbReference type="Google" id="ProtNLM"/>
    </source>
</evidence>
<reference evidence="1 2" key="1">
    <citation type="submission" date="2015-09" db="EMBL/GenBank/DDBJ databases">
        <title>Draft genome of the parasitic nematode Teladorsagia circumcincta isolate WARC Sus (inbred).</title>
        <authorList>
            <person name="Mitreva M."/>
        </authorList>
    </citation>
    <scope>NUCLEOTIDE SEQUENCE [LARGE SCALE GENOMIC DNA]</scope>
    <source>
        <strain evidence="1 2">S</strain>
    </source>
</reference>
<proteinExistence type="predicted"/>
<dbReference type="EMBL" id="KZ396641">
    <property type="protein sequence ID" value="PIO54450.1"/>
    <property type="molecule type" value="Genomic_DNA"/>
</dbReference>